<organism evidence="2 3">
    <name type="scientific">Fluviispira sanaruensis</name>
    <dbReference type="NCBI Taxonomy" id="2493639"/>
    <lineage>
        <taxon>Bacteria</taxon>
        <taxon>Pseudomonadati</taxon>
        <taxon>Bdellovibrionota</taxon>
        <taxon>Oligoflexia</taxon>
        <taxon>Silvanigrellales</taxon>
        <taxon>Silvanigrellaceae</taxon>
        <taxon>Fluviispira</taxon>
    </lineage>
</organism>
<name>A0A4P2VH43_FLUSA</name>
<sequence length="318" mass="37671">MKIIDKIHKLICKIVSIFFASRTVRHVLSLNRTEKKEFLRKIIEENKKQNFHENTNLLQHTKSKFKLVQSYNQLPCTIETRKKRADLFERNGFRDKSILLMGDDDHVSVELAARNFKYVTVLDCDMRLLEELKVLTQDAKYQVTFFHVDLYDGLPKFLQHIFDVVCFDPPQNYEDLNVFLKCALKATKYENSNFYMMVNCNSLGNKNIEKIFEVLKKSGFINSKRMDFFNCYPLNKGQSLLLKVMSYFTHSFKERKEGIHCRYYYTDCLEFKADILQKSNHDIFEEHQVISPVVSHINLPEIPLAVYKQYGMQNRKNP</sequence>
<accession>A0A4P2VH43</accession>
<dbReference type="InterPro" id="IPR029063">
    <property type="entry name" value="SAM-dependent_MTases_sf"/>
</dbReference>
<dbReference type="OrthoDB" id="7593728at2"/>
<evidence type="ECO:0000313" key="2">
    <source>
        <dbReference type="EMBL" id="BBH52196.1"/>
    </source>
</evidence>
<dbReference type="PANTHER" id="PTHR23290:SF0">
    <property type="entry name" value="RRNA N6-ADENOSINE-METHYLTRANSFERASE METTL5"/>
    <property type="match status" value="1"/>
</dbReference>
<dbReference type="Pfam" id="PF01861">
    <property type="entry name" value="BpsA_C"/>
    <property type="match status" value="1"/>
</dbReference>
<dbReference type="InterPro" id="IPR051720">
    <property type="entry name" value="rRNA_MeTrfase/Polyamine_Synth"/>
</dbReference>
<dbReference type="InterPro" id="IPR002723">
    <property type="entry name" value="BpsA_C"/>
</dbReference>
<dbReference type="Proteomes" id="UP000291236">
    <property type="component" value="Chromosome"/>
</dbReference>
<dbReference type="Gene3D" id="3.40.50.150">
    <property type="entry name" value="Vaccinia Virus protein VP39"/>
    <property type="match status" value="1"/>
</dbReference>
<evidence type="ECO:0000313" key="3">
    <source>
        <dbReference type="Proteomes" id="UP000291236"/>
    </source>
</evidence>
<reference evidence="2 3" key="1">
    <citation type="submission" date="2018-12" db="EMBL/GenBank/DDBJ databases">
        <title>Rubrispira sanarue gen. nov., sp., nov., a member of the order Silvanigrellales, isolated from a brackish lake in Hamamatsu Japan.</title>
        <authorList>
            <person name="Maejima Y."/>
            <person name="Iino T."/>
            <person name="Muraguchi Y."/>
            <person name="Fukuda K."/>
            <person name="Nojiri H."/>
            <person name="Ohkuma M."/>
            <person name="Moriuchi R."/>
            <person name="Dohra H."/>
            <person name="Kimbara K."/>
            <person name="Shintani M."/>
        </authorList>
    </citation>
    <scope>NUCLEOTIDE SEQUENCE [LARGE SCALE GENOMIC DNA]</scope>
    <source>
        <strain evidence="2 3">RF1110005</strain>
    </source>
</reference>
<keyword evidence="3" id="KW-1185">Reference proteome</keyword>
<dbReference type="AlphaFoldDB" id="A0A4P2VH43"/>
<dbReference type="PANTHER" id="PTHR23290">
    <property type="entry name" value="RRNA N6-ADENOSINE-METHYLTRANSFERASE METTL5"/>
    <property type="match status" value="1"/>
</dbReference>
<evidence type="ECO:0000259" key="1">
    <source>
        <dbReference type="Pfam" id="PF01861"/>
    </source>
</evidence>
<dbReference type="GO" id="GO:0016740">
    <property type="term" value="F:transferase activity"/>
    <property type="evidence" value="ECO:0007669"/>
    <property type="project" value="TreeGrafter"/>
</dbReference>
<dbReference type="KEGG" id="sbf:JCM31447_06360"/>
<proteinExistence type="predicted"/>
<feature type="domain" description="N(4)-bis(aminopropyl)spermidine synthase C-terminal" evidence="1">
    <location>
        <begin position="60"/>
        <end position="233"/>
    </location>
</feature>
<dbReference type="EMBL" id="AP019368">
    <property type="protein sequence ID" value="BBH52196.1"/>
    <property type="molecule type" value="Genomic_DNA"/>
</dbReference>
<dbReference type="RefSeq" id="WP_130606437.1">
    <property type="nucleotide sequence ID" value="NZ_AP019368.1"/>
</dbReference>
<gene>
    <name evidence="2" type="ORF">JCM31447_06360</name>
</gene>
<protein>
    <recommendedName>
        <fullName evidence="1">N(4)-bis(aminopropyl)spermidine synthase C-terminal domain-containing protein</fullName>
    </recommendedName>
</protein>
<dbReference type="SUPFAM" id="SSF53335">
    <property type="entry name" value="S-adenosyl-L-methionine-dependent methyltransferases"/>
    <property type="match status" value="1"/>
</dbReference>
<dbReference type="GO" id="GO:0006596">
    <property type="term" value="P:polyamine biosynthetic process"/>
    <property type="evidence" value="ECO:0007669"/>
    <property type="project" value="TreeGrafter"/>
</dbReference>